<dbReference type="EMBL" id="UINC01023069">
    <property type="protein sequence ID" value="SVA93987.1"/>
    <property type="molecule type" value="Genomic_DNA"/>
</dbReference>
<evidence type="ECO:0000256" key="1">
    <source>
        <dbReference type="ARBA" id="ARBA00023235"/>
    </source>
</evidence>
<name>A0A381ZYR6_9ZZZZ</name>
<dbReference type="GO" id="GO:0008880">
    <property type="term" value="F:glucuronate isomerase activity"/>
    <property type="evidence" value="ECO:0007669"/>
    <property type="project" value="InterPro"/>
</dbReference>
<dbReference type="Pfam" id="PF04962">
    <property type="entry name" value="KduI"/>
    <property type="match status" value="1"/>
</dbReference>
<evidence type="ECO:0000313" key="2">
    <source>
        <dbReference type="EMBL" id="SVA93987.1"/>
    </source>
</evidence>
<dbReference type="PANTHER" id="PTHR39193:SF1">
    <property type="entry name" value="5-DEOXY-GLUCURONATE ISOMERASE"/>
    <property type="match status" value="1"/>
</dbReference>
<protein>
    <recommendedName>
        <fullName evidence="3">5-deoxy-glucuronate isomerase</fullName>
    </recommendedName>
</protein>
<dbReference type="InterPro" id="IPR021120">
    <property type="entry name" value="KduI/IolB_isomerase"/>
</dbReference>
<keyword evidence="1" id="KW-0413">Isomerase</keyword>
<dbReference type="GO" id="GO:0019310">
    <property type="term" value="P:inositol catabolic process"/>
    <property type="evidence" value="ECO:0007669"/>
    <property type="project" value="InterPro"/>
</dbReference>
<organism evidence="2">
    <name type="scientific">marine metagenome</name>
    <dbReference type="NCBI Taxonomy" id="408172"/>
    <lineage>
        <taxon>unclassified sequences</taxon>
        <taxon>metagenomes</taxon>
        <taxon>ecological metagenomes</taxon>
    </lineage>
</organism>
<gene>
    <name evidence="2" type="ORF">METZ01_LOCUS146841</name>
</gene>
<accession>A0A381ZYR6</accession>
<dbReference type="InterPro" id="IPR024203">
    <property type="entry name" value="Deoxy-glucuronate_isom_IolB"/>
</dbReference>
<dbReference type="Gene3D" id="2.60.120.10">
    <property type="entry name" value="Jelly Rolls"/>
    <property type="match status" value="2"/>
</dbReference>
<evidence type="ECO:0008006" key="3">
    <source>
        <dbReference type="Google" id="ProtNLM"/>
    </source>
</evidence>
<dbReference type="PANTHER" id="PTHR39193">
    <property type="entry name" value="5-DEOXY-GLUCURONATE ISOMERASE"/>
    <property type="match status" value="1"/>
</dbReference>
<dbReference type="AlphaFoldDB" id="A0A381ZYR6"/>
<reference evidence="2" key="1">
    <citation type="submission" date="2018-05" db="EMBL/GenBank/DDBJ databases">
        <authorList>
            <person name="Lanie J.A."/>
            <person name="Ng W.-L."/>
            <person name="Kazmierczak K.M."/>
            <person name="Andrzejewski T.M."/>
            <person name="Davidsen T.M."/>
            <person name="Wayne K.J."/>
            <person name="Tettelin H."/>
            <person name="Glass J.I."/>
            <person name="Rusch D."/>
            <person name="Podicherti R."/>
            <person name="Tsui H.-C.T."/>
            <person name="Winkler M.E."/>
        </authorList>
    </citation>
    <scope>NUCLEOTIDE SEQUENCE</scope>
</reference>
<proteinExistence type="predicted"/>
<dbReference type="InterPro" id="IPR011051">
    <property type="entry name" value="RmlC_Cupin_sf"/>
</dbReference>
<dbReference type="InterPro" id="IPR014710">
    <property type="entry name" value="RmlC-like_jellyroll"/>
</dbReference>
<sequence length="274" mass="31127">MKTIFFKKTEPKEGFTLLVSKDNSYLNDLEVGRLRLGNNGDHFSGKTQNEELLLEILIGSCDITTTFHGDVKKFTNLGNRKNVFDSKPDSILIGPQTDFDITCTSESADILMPKVVLHDESLEYNPVVVKSNNVQVYEIGQGNFKRTVRVILGGDGPAKRLRGGETINDKGQWSSWPRHEFDFHPELAKEFEEFFLYFTNPKDGYALQRADGTFSDGEFREHTQLVRNGDYAILPLGDHPIVAAPNTKVLYVWFYISPIPKIYPKWAEDHGEYA</sequence>
<dbReference type="SUPFAM" id="SSF51182">
    <property type="entry name" value="RmlC-like cupins"/>
    <property type="match status" value="1"/>
</dbReference>